<dbReference type="EMBL" id="BRYA01000208">
    <property type="protein sequence ID" value="GMI44133.1"/>
    <property type="molecule type" value="Genomic_DNA"/>
</dbReference>
<protein>
    <recommendedName>
        <fullName evidence="2">U-box domain-containing protein</fullName>
    </recommendedName>
</protein>
<dbReference type="InterPro" id="IPR013083">
    <property type="entry name" value="Znf_RING/FYVE/PHD"/>
</dbReference>
<dbReference type="InterPro" id="IPR052608">
    <property type="entry name" value="U-box_domain_protein"/>
</dbReference>
<dbReference type="InterPro" id="IPR003613">
    <property type="entry name" value="Ubox_domain"/>
</dbReference>
<dbReference type="PROSITE" id="PS51698">
    <property type="entry name" value="U_BOX"/>
    <property type="match status" value="1"/>
</dbReference>
<feature type="compositionally biased region" description="Polar residues" evidence="1">
    <location>
        <begin position="635"/>
        <end position="653"/>
    </location>
</feature>
<organism evidence="3 4">
    <name type="scientific">Triparma columacea</name>
    <dbReference type="NCBI Taxonomy" id="722753"/>
    <lineage>
        <taxon>Eukaryota</taxon>
        <taxon>Sar</taxon>
        <taxon>Stramenopiles</taxon>
        <taxon>Ochrophyta</taxon>
        <taxon>Bolidophyceae</taxon>
        <taxon>Parmales</taxon>
        <taxon>Triparmaceae</taxon>
        <taxon>Triparma</taxon>
    </lineage>
</organism>
<feature type="compositionally biased region" description="Basic residues" evidence="1">
    <location>
        <begin position="670"/>
        <end position="687"/>
    </location>
</feature>
<dbReference type="Proteomes" id="UP001165065">
    <property type="component" value="Unassembled WGS sequence"/>
</dbReference>
<dbReference type="OrthoDB" id="424220at2759"/>
<feature type="region of interest" description="Disordered" evidence="1">
    <location>
        <begin position="496"/>
        <end position="524"/>
    </location>
</feature>
<feature type="compositionally biased region" description="Acidic residues" evidence="1">
    <location>
        <begin position="503"/>
        <end position="524"/>
    </location>
</feature>
<dbReference type="GO" id="GO:0004842">
    <property type="term" value="F:ubiquitin-protein transferase activity"/>
    <property type="evidence" value="ECO:0007669"/>
    <property type="project" value="InterPro"/>
</dbReference>
<accession>A0A9W7GHD2</accession>
<dbReference type="Pfam" id="PF04564">
    <property type="entry name" value="U-box"/>
    <property type="match status" value="1"/>
</dbReference>
<dbReference type="AlphaFoldDB" id="A0A9W7GHD2"/>
<keyword evidence="4" id="KW-1185">Reference proteome</keyword>
<reference evidence="4" key="1">
    <citation type="journal article" date="2023" name="Commun. Biol.">
        <title>Genome analysis of Parmales, the sister group of diatoms, reveals the evolutionary specialization of diatoms from phago-mixotrophs to photoautotrophs.</title>
        <authorList>
            <person name="Ban H."/>
            <person name="Sato S."/>
            <person name="Yoshikawa S."/>
            <person name="Yamada K."/>
            <person name="Nakamura Y."/>
            <person name="Ichinomiya M."/>
            <person name="Sato N."/>
            <person name="Blanc-Mathieu R."/>
            <person name="Endo H."/>
            <person name="Kuwata A."/>
            <person name="Ogata H."/>
        </authorList>
    </citation>
    <scope>NUCLEOTIDE SEQUENCE [LARGE SCALE GENOMIC DNA]</scope>
</reference>
<gene>
    <name evidence="3" type="ORF">TrCOL_g5473</name>
</gene>
<dbReference type="Gene3D" id="3.30.40.10">
    <property type="entry name" value="Zinc/RING finger domain, C3HC4 (zinc finger)"/>
    <property type="match status" value="1"/>
</dbReference>
<evidence type="ECO:0000256" key="1">
    <source>
        <dbReference type="SAM" id="MobiDB-lite"/>
    </source>
</evidence>
<feature type="region of interest" description="Disordered" evidence="1">
    <location>
        <begin position="631"/>
        <end position="711"/>
    </location>
</feature>
<dbReference type="SUPFAM" id="SSF57850">
    <property type="entry name" value="RING/U-box"/>
    <property type="match status" value="1"/>
</dbReference>
<proteinExistence type="predicted"/>
<evidence type="ECO:0000313" key="3">
    <source>
        <dbReference type="EMBL" id="GMI44133.1"/>
    </source>
</evidence>
<dbReference type="PANTHER" id="PTHR45958:SF18">
    <property type="entry name" value="U-BOX DOMAIN-CONTAINING PROTEIN"/>
    <property type="match status" value="1"/>
</dbReference>
<dbReference type="GO" id="GO:0016567">
    <property type="term" value="P:protein ubiquitination"/>
    <property type="evidence" value="ECO:0007669"/>
    <property type="project" value="InterPro"/>
</dbReference>
<dbReference type="SMART" id="SM00504">
    <property type="entry name" value="Ubox"/>
    <property type="match status" value="1"/>
</dbReference>
<evidence type="ECO:0000313" key="4">
    <source>
        <dbReference type="Proteomes" id="UP001165065"/>
    </source>
</evidence>
<evidence type="ECO:0000259" key="2">
    <source>
        <dbReference type="PROSITE" id="PS51698"/>
    </source>
</evidence>
<feature type="compositionally biased region" description="Low complexity" evidence="1">
    <location>
        <begin position="692"/>
        <end position="701"/>
    </location>
</feature>
<dbReference type="PANTHER" id="PTHR45958">
    <property type="entry name" value="RING-TYPE E3 UBIQUITIN TRANSFERASE"/>
    <property type="match status" value="1"/>
</dbReference>
<feature type="domain" description="U-box" evidence="2">
    <location>
        <begin position="759"/>
        <end position="833"/>
    </location>
</feature>
<name>A0A9W7GHD2_9STRA</name>
<sequence length="855" mass="94162">MNKENASNNTMSARKNSKLSPSWLLNAALLSRPADLTALVSLSQTKPEAFVDELDASSGNIMQRMVDKLLNSTNQMVSDKDTKLDVLSILSNVAIVQTGGTREAVRSVLLSVSEWFDEYLANEEGSGRYDDDDIEAEPELHKAMLLLLCRCYDYRLKTEDVLELTRGDRTLALETVVGILEDGETYATELVQRAKPGSGQVGQWEHELVTKRHEKPLILQTCRLLKGFTSAPTYFSDTSLDAEITLHEVDGFTSEISNLLAITLKSRLVEKLALALHDVLFSSDYDESDSEEDDWDSEDDDWTAEKATLRQQKALRQLERGLLDGSDHRSISSVFAFLQNLYSFAGPERADVYRQHLLADTLLVPRLVLPYLNRCVAAANLLSRRAETYESLLSNRGEGKDDGESGGLDNDVAMALDDMNLVAGCAAALRVLIIASFRAPPTRFVLGLLRRLNPTASLLRAAVFVARHDYLFALLCLLNVNMGALDLSIRSNFSSKKKKTDNEDADGDEGEGEGEGEGEYEELTDENDENLVEAYYAHSLLHDMASVHAMMDANAQQRVMNRVLVAGALPVSRDTSSFAAVKSMLEGGSASGQASYVAAQFGKDFDSAAGGKQMMGATMDEDMFRNNLRAEAKQRSSAALTNIGENSAASPTAESKDEEKEEVDEEERARRKKEKKERKKKKKKKEKKQAMGLLGDLPSLDGGRGSGSDRGSFLQLDLELPEKMKKMNLATKSGDAVPRKGGLKANELTPSKYFHEETGVPSEFACAINGHLMKEPVRTPGGIVFEKDTILLWIKTRGQVCPISGDVLTEDMLEEDKDLGIEILRWNIKKTAMGGQRDSVIGIGGGEVEDDVYDF</sequence>
<comment type="caution">
    <text evidence="3">The sequence shown here is derived from an EMBL/GenBank/DDBJ whole genome shotgun (WGS) entry which is preliminary data.</text>
</comment>